<protein>
    <submittedName>
        <fullName evidence="1">Uncharacterized protein</fullName>
    </submittedName>
</protein>
<sequence>MNIFLMECCTCIGSFGGESKSLENILVYISKKIVGFERENF</sequence>
<organism evidence="1 2">
    <name type="scientific">Leptospira interrogans serovar Manilae</name>
    <dbReference type="NCBI Taxonomy" id="214675"/>
    <lineage>
        <taxon>Bacteria</taxon>
        <taxon>Pseudomonadati</taxon>
        <taxon>Spirochaetota</taxon>
        <taxon>Spirochaetia</taxon>
        <taxon>Leptospirales</taxon>
        <taxon>Leptospiraceae</taxon>
        <taxon>Leptospira</taxon>
    </lineage>
</organism>
<dbReference type="EMBL" id="OEJX01000020">
    <property type="protein sequence ID" value="SOR61220.1"/>
    <property type="molecule type" value="Genomic_DNA"/>
</dbReference>
<reference evidence="1 2" key="1">
    <citation type="submission" date="2017-11" db="EMBL/GenBank/DDBJ databases">
        <authorList>
            <person name="Lechat P."/>
        </authorList>
    </citation>
    <scope>NUCLEOTIDE SEQUENCE [LARGE SCALE GENOMIC DNA]</scope>
    <source>
        <strain evidence="1">L495</strain>
    </source>
</reference>
<dbReference type="AlphaFoldDB" id="A0AAQ1NWR0"/>
<evidence type="ECO:0000313" key="1">
    <source>
        <dbReference type="EMBL" id="SOR61220.1"/>
    </source>
</evidence>
<dbReference type="Proteomes" id="UP000234460">
    <property type="component" value="Chromosome LMANV2"/>
</dbReference>
<proteinExistence type="predicted"/>
<gene>
    <name evidence="1" type="ORF">LMANV2_270013</name>
</gene>
<accession>A0AAQ1NWR0</accession>
<comment type="caution">
    <text evidence="1">The sequence shown here is derived from an EMBL/GenBank/DDBJ whole genome shotgun (WGS) entry which is preliminary data.</text>
</comment>
<name>A0AAQ1NWR0_LEPIR</name>
<evidence type="ECO:0000313" key="2">
    <source>
        <dbReference type="Proteomes" id="UP000234460"/>
    </source>
</evidence>